<name>A0A0C2DC38_9BILA</name>
<sequence>MNAATCLDNVMPEAHHHHYREFGLTTAPQIRVQEFLDLRSTQFSPSGMDDQEERVLSSTMVWKTSFITGKERTM</sequence>
<dbReference type="AlphaFoldDB" id="A0A0C2DC38"/>
<protein>
    <submittedName>
        <fullName evidence="1">Uncharacterized protein</fullName>
    </submittedName>
</protein>
<evidence type="ECO:0000313" key="2">
    <source>
        <dbReference type="Proteomes" id="UP000054047"/>
    </source>
</evidence>
<dbReference type="EMBL" id="KN731387">
    <property type="protein sequence ID" value="KIH60002.1"/>
    <property type="molecule type" value="Genomic_DNA"/>
</dbReference>
<organism evidence="1 2">
    <name type="scientific">Ancylostoma duodenale</name>
    <dbReference type="NCBI Taxonomy" id="51022"/>
    <lineage>
        <taxon>Eukaryota</taxon>
        <taxon>Metazoa</taxon>
        <taxon>Ecdysozoa</taxon>
        <taxon>Nematoda</taxon>
        <taxon>Chromadorea</taxon>
        <taxon>Rhabditida</taxon>
        <taxon>Rhabditina</taxon>
        <taxon>Rhabditomorpha</taxon>
        <taxon>Strongyloidea</taxon>
        <taxon>Ancylostomatidae</taxon>
        <taxon>Ancylostomatinae</taxon>
        <taxon>Ancylostoma</taxon>
    </lineage>
</organism>
<keyword evidence="2" id="KW-1185">Reference proteome</keyword>
<dbReference type="Proteomes" id="UP000054047">
    <property type="component" value="Unassembled WGS sequence"/>
</dbReference>
<evidence type="ECO:0000313" key="1">
    <source>
        <dbReference type="EMBL" id="KIH60002.1"/>
    </source>
</evidence>
<proteinExistence type="predicted"/>
<reference evidence="1 2" key="1">
    <citation type="submission" date="2013-12" db="EMBL/GenBank/DDBJ databases">
        <title>Draft genome of the parsitic nematode Ancylostoma duodenale.</title>
        <authorList>
            <person name="Mitreva M."/>
        </authorList>
    </citation>
    <scope>NUCLEOTIDE SEQUENCE [LARGE SCALE GENOMIC DNA]</scope>
    <source>
        <strain evidence="1 2">Zhejiang</strain>
    </source>
</reference>
<gene>
    <name evidence="1" type="ORF">ANCDUO_09754</name>
</gene>
<accession>A0A0C2DC38</accession>